<dbReference type="KEGG" id="snan:I6N98_15005"/>
<protein>
    <recommendedName>
        <fullName evidence="7">ATP-dependent RNA helicase RhlB</fullName>
        <ecNumber evidence="7">3.6.4.13</ecNumber>
    </recommendedName>
</protein>
<dbReference type="InterPro" id="IPR011545">
    <property type="entry name" value="DEAD/DEAH_box_helicase_dom"/>
</dbReference>
<dbReference type="InterPro" id="IPR000629">
    <property type="entry name" value="RNA-helicase_DEAD-box_CS"/>
</dbReference>
<comment type="function">
    <text evidence="7">DEAD-box RNA helicase involved in RNA degradation. Has RNA-dependent ATPase activity and unwinds double-stranded RNA.</text>
</comment>
<keyword evidence="6 7" id="KW-0694">RNA-binding</keyword>
<comment type="subunit">
    <text evidence="7">Component of the RNA degradosome, which is a multiprotein complex involved in RNA processing and mRNA degradation.</text>
</comment>
<keyword evidence="3 7" id="KW-0378">Hydrolase</keyword>
<dbReference type="GO" id="GO:0003723">
    <property type="term" value="F:RNA binding"/>
    <property type="evidence" value="ECO:0007669"/>
    <property type="project" value="UniProtKB-UniRule"/>
</dbReference>
<evidence type="ECO:0000256" key="3">
    <source>
        <dbReference type="ARBA" id="ARBA00022801"/>
    </source>
</evidence>
<comment type="subcellular location">
    <subcellularLocation>
        <location evidence="7">Cytoplasm</location>
    </subcellularLocation>
</comment>
<feature type="short sequence motif" description="Q motif" evidence="8">
    <location>
        <begin position="95"/>
        <end position="123"/>
    </location>
</feature>
<evidence type="ECO:0000256" key="2">
    <source>
        <dbReference type="ARBA" id="ARBA00022741"/>
    </source>
</evidence>
<dbReference type="PROSITE" id="PS51194">
    <property type="entry name" value="HELICASE_CTER"/>
    <property type="match status" value="1"/>
</dbReference>
<evidence type="ECO:0000313" key="13">
    <source>
        <dbReference type="EMBL" id="QQD20203.1"/>
    </source>
</evidence>
<evidence type="ECO:0000259" key="11">
    <source>
        <dbReference type="PROSITE" id="PS51194"/>
    </source>
</evidence>
<evidence type="ECO:0000256" key="8">
    <source>
        <dbReference type="PROSITE-ProRule" id="PRU00552"/>
    </source>
</evidence>
<gene>
    <name evidence="7 13" type="primary">rhlB</name>
    <name evidence="13" type="ORF">I6N98_15005</name>
</gene>
<comment type="similarity">
    <text evidence="7">Belongs to the DEAD box helicase family. RhlB subfamily.</text>
</comment>
<evidence type="ECO:0000256" key="1">
    <source>
        <dbReference type="ARBA" id="ARBA00022490"/>
    </source>
</evidence>
<dbReference type="Pfam" id="PF00271">
    <property type="entry name" value="Helicase_C"/>
    <property type="match status" value="1"/>
</dbReference>
<dbReference type="Gene3D" id="3.40.50.300">
    <property type="entry name" value="P-loop containing nucleotide triphosphate hydrolases"/>
    <property type="match status" value="2"/>
</dbReference>
<keyword evidence="1 7" id="KW-0963">Cytoplasm</keyword>
<evidence type="ECO:0000256" key="6">
    <source>
        <dbReference type="ARBA" id="ARBA00022884"/>
    </source>
</evidence>
<keyword evidence="4 7" id="KW-0347">Helicase</keyword>
<name>A0A7T4R4C5_9GAMM</name>
<sequence>MFNSKEESQDNTQQRASSGKSPAETQAAGPASQNKRADNNSGASAKDNESNRGNGGGRSGRQRRTKNTKKNGTAMDQHANWSLDQFQVPEEAGKTRFHDLGLDERLMHGIADAGFQYCSPIQAASLPHTLRGNDVIGKAQTGTGKTAAFLVTIFNDLLSNPVEEERFAGEPRALVIAPTRELVVQIGDDAKQLGKYCGLNVSTLIGGMDYQKQLERLNSGLVDIVVATPGRLLDFTGRRDLYLDQVEVLVIDEADRMLDMGFIPQVKRIVRQTPRKTHRQTLLFSATFTEDIIRLTDQWTYEPVRIEIEPEHVATDSVDQKVYLIESQDKFRCLLNIVRQPDAQSVIIFANRRDEVRRLHERLRKAGVSCGILSGEIPQNKRSRTLQDFKDSRIQCLVATDVAGRGIHVDGISHVVNYTLPEDPDDYVHRIGRTGRAGATGTSISFACEDDAFLLPAIETELGMKLPCEQPPADLLS</sequence>
<dbReference type="InterPro" id="IPR001650">
    <property type="entry name" value="Helicase_C-like"/>
</dbReference>
<feature type="domain" description="Helicase ATP-binding" evidence="10">
    <location>
        <begin position="126"/>
        <end position="306"/>
    </location>
</feature>
<dbReference type="SMART" id="SM00487">
    <property type="entry name" value="DEXDc"/>
    <property type="match status" value="1"/>
</dbReference>
<dbReference type="InterPro" id="IPR050079">
    <property type="entry name" value="DEAD_box_RNA_helicase"/>
</dbReference>
<feature type="domain" description="DEAD-box RNA helicase Q" evidence="12">
    <location>
        <begin position="95"/>
        <end position="123"/>
    </location>
</feature>
<dbReference type="NCBIfam" id="NF002340">
    <property type="entry name" value="PRK01297.1"/>
    <property type="match status" value="1"/>
</dbReference>
<dbReference type="CDD" id="cd18787">
    <property type="entry name" value="SF2_C_DEAD"/>
    <property type="match status" value="1"/>
</dbReference>
<dbReference type="GO" id="GO:0005829">
    <property type="term" value="C:cytosol"/>
    <property type="evidence" value="ECO:0007669"/>
    <property type="project" value="TreeGrafter"/>
</dbReference>
<accession>A0A7T4R4C5</accession>
<evidence type="ECO:0000313" key="14">
    <source>
        <dbReference type="Proteomes" id="UP000596063"/>
    </source>
</evidence>
<dbReference type="PANTHER" id="PTHR47959:SF10">
    <property type="entry name" value="ATP-DEPENDENT RNA HELICASE RHLB"/>
    <property type="match status" value="1"/>
</dbReference>
<keyword evidence="2 7" id="KW-0547">Nucleotide-binding</keyword>
<feature type="compositionally biased region" description="Basic residues" evidence="9">
    <location>
        <begin position="60"/>
        <end position="69"/>
    </location>
</feature>
<dbReference type="InterPro" id="IPR044742">
    <property type="entry name" value="DEAD/DEAH_RhlB"/>
</dbReference>
<dbReference type="GO" id="GO:0005524">
    <property type="term" value="F:ATP binding"/>
    <property type="evidence" value="ECO:0007669"/>
    <property type="project" value="UniProtKB-UniRule"/>
</dbReference>
<dbReference type="PANTHER" id="PTHR47959">
    <property type="entry name" value="ATP-DEPENDENT RNA HELICASE RHLE-RELATED"/>
    <property type="match status" value="1"/>
</dbReference>
<dbReference type="Proteomes" id="UP000596063">
    <property type="component" value="Chromosome"/>
</dbReference>
<feature type="domain" description="Helicase C-terminal" evidence="11">
    <location>
        <begin position="317"/>
        <end position="477"/>
    </location>
</feature>
<comment type="catalytic activity">
    <reaction evidence="7">
        <text>ATP + H2O = ADP + phosphate + H(+)</text>
        <dbReference type="Rhea" id="RHEA:13065"/>
        <dbReference type="ChEBI" id="CHEBI:15377"/>
        <dbReference type="ChEBI" id="CHEBI:15378"/>
        <dbReference type="ChEBI" id="CHEBI:30616"/>
        <dbReference type="ChEBI" id="CHEBI:43474"/>
        <dbReference type="ChEBI" id="CHEBI:456216"/>
        <dbReference type="EC" id="3.6.4.13"/>
    </reaction>
</comment>
<evidence type="ECO:0000256" key="5">
    <source>
        <dbReference type="ARBA" id="ARBA00022840"/>
    </source>
</evidence>
<dbReference type="InterPro" id="IPR023554">
    <property type="entry name" value="RNA_helicase_ATP-dep_RhlB"/>
</dbReference>
<dbReference type="PROSITE" id="PS00039">
    <property type="entry name" value="DEAD_ATP_HELICASE"/>
    <property type="match status" value="1"/>
</dbReference>
<dbReference type="GO" id="GO:0016787">
    <property type="term" value="F:hydrolase activity"/>
    <property type="evidence" value="ECO:0007669"/>
    <property type="project" value="UniProtKB-KW"/>
</dbReference>
<keyword evidence="14" id="KW-1185">Reference proteome</keyword>
<evidence type="ECO:0000256" key="7">
    <source>
        <dbReference type="HAMAP-Rule" id="MF_00661"/>
    </source>
</evidence>
<evidence type="ECO:0000259" key="12">
    <source>
        <dbReference type="PROSITE" id="PS51195"/>
    </source>
</evidence>
<organism evidence="13 14">
    <name type="scientific">Spongiibacter nanhainus</name>
    <dbReference type="NCBI Taxonomy" id="2794344"/>
    <lineage>
        <taxon>Bacteria</taxon>
        <taxon>Pseudomonadati</taxon>
        <taxon>Pseudomonadota</taxon>
        <taxon>Gammaproteobacteria</taxon>
        <taxon>Cellvibrionales</taxon>
        <taxon>Spongiibacteraceae</taxon>
        <taxon>Spongiibacter</taxon>
    </lineage>
</organism>
<dbReference type="HAMAP" id="MF_00661">
    <property type="entry name" value="DEAD_helicase_RhlB"/>
    <property type="match status" value="1"/>
</dbReference>
<dbReference type="InterPro" id="IPR014001">
    <property type="entry name" value="Helicase_ATP-bd"/>
</dbReference>
<dbReference type="PROSITE" id="PS51192">
    <property type="entry name" value="HELICASE_ATP_BIND_1"/>
    <property type="match status" value="1"/>
</dbReference>
<dbReference type="GO" id="GO:0006401">
    <property type="term" value="P:RNA catabolic process"/>
    <property type="evidence" value="ECO:0007669"/>
    <property type="project" value="UniProtKB-UniRule"/>
</dbReference>
<dbReference type="AlphaFoldDB" id="A0A7T4R4C5"/>
<dbReference type="InterPro" id="IPR014014">
    <property type="entry name" value="RNA_helicase_DEAD_Q_motif"/>
</dbReference>
<evidence type="ECO:0000259" key="10">
    <source>
        <dbReference type="PROSITE" id="PS51192"/>
    </source>
</evidence>
<dbReference type="EC" id="3.6.4.13" evidence="7"/>
<dbReference type="Pfam" id="PF00270">
    <property type="entry name" value="DEAD"/>
    <property type="match status" value="1"/>
</dbReference>
<dbReference type="SMART" id="SM00490">
    <property type="entry name" value="HELICc"/>
    <property type="match status" value="1"/>
</dbReference>
<dbReference type="GO" id="GO:0003724">
    <property type="term" value="F:RNA helicase activity"/>
    <property type="evidence" value="ECO:0007669"/>
    <property type="project" value="UniProtKB-UniRule"/>
</dbReference>
<feature type="compositionally biased region" description="Polar residues" evidence="9">
    <location>
        <begin position="31"/>
        <end position="43"/>
    </location>
</feature>
<dbReference type="EMBL" id="CP066167">
    <property type="protein sequence ID" value="QQD20203.1"/>
    <property type="molecule type" value="Genomic_DNA"/>
</dbReference>
<reference evidence="13 14" key="1">
    <citation type="submission" date="2020-12" db="EMBL/GenBank/DDBJ databases">
        <authorList>
            <person name="Shan Y."/>
        </authorList>
    </citation>
    <scope>NUCLEOTIDE SEQUENCE [LARGE SCALE GENOMIC DNA]</scope>
    <source>
        <strain evidence="14">csc3.9</strain>
    </source>
</reference>
<evidence type="ECO:0000256" key="9">
    <source>
        <dbReference type="SAM" id="MobiDB-lite"/>
    </source>
</evidence>
<dbReference type="InterPro" id="IPR027417">
    <property type="entry name" value="P-loop_NTPase"/>
</dbReference>
<dbReference type="CDD" id="cd00268">
    <property type="entry name" value="DEADc"/>
    <property type="match status" value="1"/>
</dbReference>
<dbReference type="SUPFAM" id="SSF52540">
    <property type="entry name" value="P-loop containing nucleoside triphosphate hydrolases"/>
    <property type="match status" value="1"/>
</dbReference>
<feature type="region of interest" description="Disordered" evidence="9">
    <location>
        <begin position="1"/>
        <end position="86"/>
    </location>
</feature>
<dbReference type="PROSITE" id="PS51195">
    <property type="entry name" value="Q_MOTIF"/>
    <property type="match status" value="1"/>
</dbReference>
<keyword evidence="5 7" id="KW-0067">ATP-binding</keyword>
<proteinExistence type="inferred from homology"/>
<evidence type="ECO:0000256" key="4">
    <source>
        <dbReference type="ARBA" id="ARBA00022806"/>
    </source>
</evidence>
<feature type="compositionally biased region" description="Polar residues" evidence="9">
    <location>
        <begin position="10"/>
        <end position="24"/>
    </location>
</feature>